<dbReference type="PANTHER" id="PTHR24220:SF685">
    <property type="entry name" value="ABC TRANSPORTER RELATED"/>
    <property type="match status" value="1"/>
</dbReference>
<evidence type="ECO:0000313" key="7">
    <source>
        <dbReference type="Proteomes" id="UP001174909"/>
    </source>
</evidence>
<dbReference type="PROSITE" id="PS50893">
    <property type="entry name" value="ABC_TRANSPORTER_2"/>
    <property type="match status" value="1"/>
</dbReference>
<sequence length="409" mass="44835">MSESPQDSTVDNYARQFMPPERRARLNDQPPVADPVEETVAVADTPPASGEAVPEAPVVPDSVAPTPPVETTLSEPPPARSTSDNGARPVAAAPAPEPWQDAADEDEAAPAYVEANDLFKIYKPADLEVVALRGVDLEIRAGELIGIVGASGSGKTTLLNILAGLERPSAGRIRVGERDLLDITDQDLVAYRRREVGFVWQATGRNLVPYLSVRDNIELPQAIAGVGKKQRRERAEELLEALQMSDKSRRYPSELSGGEQQRVAIAVALANNPPLLLADEPTGELDTNMAEEVFRMLQRINRRFGVTIIIVTHYAGIAHWVDRVIRIRDGRIGSESYLMSSYRGDEGREEEYLVVDRAGRLQLPREYVEQLSLEGLATAGLDEDTGSITLRPATAPHRSRERWETLADN</sequence>
<evidence type="ECO:0000256" key="4">
    <source>
        <dbReference type="SAM" id="MobiDB-lite"/>
    </source>
</evidence>
<comment type="caution">
    <text evidence="6">The sequence shown here is derived from an EMBL/GenBank/DDBJ whole genome shotgun (WGS) entry which is preliminary data.</text>
</comment>
<keyword evidence="1" id="KW-0813">Transport</keyword>
<feature type="compositionally biased region" description="Polar residues" evidence="4">
    <location>
        <begin position="69"/>
        <end position="85"/>
    </location>
</feature>
<dbReference type="GO" id="GO:0098796">
    <property type="term" value="C:membrane protein complex"/>
    <property type="evidence" value="ECO:0007669"/>
    <property type="project" value="UniProtKB-ARBA"/>
</dbReference>
<dbReference type="AlphaFoldDB" id="A0AA35T9J9"/>
<dbReference type="PANTHER" id="PTHR24220">
    <property type="entry name" value="IMPORT ATP-BINDING PROTEIN"/>
    <property type="match status" value="1"/>
</dbReference>
<dbReference type="GO" id="GO:0022857">
    <property type="term" value="F:transmembrane transporter activity"/>
    <property type="evidence" value="ECO:0007669"/>
    <property type="project" value="TreeGrafter"/>
</dbReference>
<feature type="region of interest" description="Disordered" evidence="4">
    <location>
        <begin position="1"/>
        <end position="106"/>
    </location>
</feature>
<gene>
    <name evidence="6" type="ORF">GBAR_LOCUS24007</name>
</gene>
<dbReference type="Proteomes" id="UP001174909">
    <property type="component" value="Unassembled WGS sequence"/>
</dbReference>
<dbReference type="InterPro" id="IPR027417">
    <property type="entry name" value="P-loop_NTPase"/>
</dbReference>
<dbReference type="SMART" id="SM00382">
    <property type="entry name" value="AAA"/>
    <property type="match status" value="1"/>
</dbReference>
<keyword evidence="3 6" id="KW-0067">ATP-binding</keyword>
<dbReference type="FunFam" id="3.40.50.300:FF:000032">
    <property type="entry name" value="Export ABC transporter ATP-binding protein"/>
    <property type="match status" value="1"/>
</dbReference>
<dbReference type="CDD" id="cd03255">
    <property type="entry name" value="ABC_MJ0796_LolCDE_FtsE"/>
    <property type="match status" value="1"/>
</dbReference>
<organism evidence="6 7">
    <name type="scientific">Geodia barretti</name>
    <name type="common">Barrett's horny sponge</name>
    <dbReference type="NCBI Taxonomy" id="519541"/>
    <lineage>
        <taxon>Eukaryota</taxon>
        <taxon>Metazoa</taxon>
        <taxon>Porifera</taxon>
        <taxon>Demospongiae</taxon>
        <taxon>Heteroscleromorpha</taxon>
        <taxon>Tetractinellida</taxon>
        <taxon>Astrophorina</taxon>
        <taxon>Geodiidae</taxon>
        <taxon>Geodia</taxon>
    </lineage>
</organism>
<dbReference type="InterPro" id="IPR015854">
    <property type="entry name" value="ABC_transpr_LolD-like"/>
</dbReference>
<feature type="compositionally biased region" description="Polar residues" evidence="4">
    <location>
        <begin position="1"/>
        <end position="11"/>
    </location>
</feature>
<keyword evidence="7" id="KW-1185">Reference proteome</keyword>
<dbReference type="GO" id="GO:0005886">
    <property type="term" value="C:plasma membrane"/>
    <property type="evidence" value="ECO:0007669"/>
    <property type="project" value="TreeGrafter"/>
</dbReference>
<reference evidence="6" key="1">
    <citation type="submission" date="2023-03" db="EMBL/GenBank/DDBJ databases">
        <authorList>
            <person name="Steffen K."/>
            <person name="Cardenas P."/>
        </authorList>
    </citation>
    <scope>NUCLEOTIDE SEQUENCE</scope>
</reference>
<protein>
    <submittedName>
        <fullName evidence="6">Uncharacterized ABC transporter ATP-binding protein TM_0352</fullName>
    </submittedName>
</protein>
<evidence type="ECO:0000256" key="2">
    <source>
        <dbReference type="ARBA" id="ARBA00022741"/>
    </source>
</evidence>
<evidence type="ECO:0000259" key="5">
    <source>
        <dbReference type="PROSITE" id="PS50893"/>
    </source>
</evidence>
<evidence type="ECO:0000256" key="3">
    <source>
        <dbReference type="ARBA" id="ARBA00022840"/>
    </source>
</evidence>
<dbReference type="InterPro" id="IPR017871">
    <property type="entry name" value="ABC_transporter-like_CS"/>
</dbReference>
<dbReference type="InterPro" id="IPR017911">
    <property type="entry name" value="MacB-like_ATP-bd"/>
</dbReference>
<feature type="domain" description="ABC transporter" evidence="5">
    <location>
        <begin position="113"/>
        <end position="354"/>
    </location>
</feature>
<dbReference type="InterPro" id="IPR003439">
    <property type="entry name" value="ABC_transporter-like_ATP-bd"/>
</dbReference>
<evidence type="ECO:0000313" key="6">
    <source>
        <dbReference type="EMBL" id="CAI8043267.1"/>
    </source>
</evidence>
<dbReference type="Gene3D" id="3.40.50.300">
    <property type="entry name" value="P-loop containing nucleotide triphosphate hydrolases"/>
    <property type="match status" value="1"/>
</dbReference>
<evidence type="ECO:0000256" key="1">
    <source>
        <dbReference type="ARBA" id="ARBA00022448"/>
    </source>
</evidence>
<dbReference type="GO" id="GO:0005524">
    <property type="term" value="F:ATP binding"/>
    <property type="evidence" value="ECO:0007669"/>
    <property type="project" value="UniProtKB-KW"/>
</dbReference>
<dbReference type="EMBL" id="CASHTH010003315">
    <property type="protein sequence ID" value="CAI8043267.1"/>
    <property type="molecule type" value="Genomic_DNA"/>
</dbReference>
<keyword evidence="2" id="KW-0547">Nucleotide-binding</keyword>
<accession>A0AA35T9J9</accession>
<proteinExistence type="predicted"/>
<dbReference type="GO" id="GO:0016887">
    <property type="term" value="F:ATP hydrolysis activity"/>
    <property type="evidence" value="ECO:0007669"/>
    <property type="project" value="InterPro"/>
</dbReference>
<name>A0AA35T9J9_GEOBA</name>
<feature type="compositionally biased region" description="Low complexity" evidence="4">
    <location>
        <begin position="87"/>
        <end position="101"/>
    </location>
</feature>
<dbReference type="SUPFAM" id="SSF52540">
    <property type="entry name" value="P-loop containing nucleoside triphosphate hydrolases"/>
    <property type="match status" value="1"/>
</dbReference>
<dbReference type="PROSITE" id="PS00211">
    <property type="entry name" value="ABC_TRANSPORTER_1"/>
    <property type="match status" value="1"/>
</dbReference>
<dbReference type="InterPro" id="IPR003593">
    <property type="entry name" value="AAA+_ATPase"/>
</dbReference>
<dbReference type="Pfam" id="PF00005">
    <property type="entry name" value="ABC_tran"/>
    <property type="match status" value="1"/>
</dbReference>